<organism evidence="1 2">
    <name type="scientific">Paracidovorax cattleyae</name>
    <dbReference type="NCBI Taxonomy" id="80868"/>
    <lineage>
        <taxon>Bacteria</taxon>
        <taxon>Pseudomonadati</taxon>
        <taxon>Pseudomonadota</taxon>
        <taxon>Betaproteobacteria</taxon>
        <taxon>Burkholderiales</taxon>
        <taxon>Comamonadaceae</taxon>
        <taxon>Paracidovorax</taxon>
    </lineage>
</organism>
<keyword evidence="2" id="KW-1185">Reference proteome</keyword>
<dbReference type="RefSeq" id="WP_092833589.1">
    <property type="nucleotide sequence ID" value="NZ_CP028290.1"/>
</dbReference>
<evidence type="ECO:0000313" key="2">
    <source>
        <dbReference type="Proteomes" id="UP000199317"/>
    </source>
</evidence>
<dbReference type="OrthoDB" id="8809766at2"/>
<dbReference type="Proteomes" id="UP000199317">
    <property type="component" value="Unassembled WGS sequence"/>
</dbReference>
<sequence length="270" mass="28816">MHAPTLTPTLQPSAIPAAWRSGANRLVSCGGRPGVQLRLVSLVEPPLLLDEGFPQASGLWVSSQLRFSRGMNSLALLHMAMHGLLIRLESMAGARHGKVANHTLRMLVEGRLTHVFASTADFQRLTGHADDGTASLPRLVDIDLEHDWLVVDAQRGFDNARPSPTLIAGLVRLAEIPRAARRLDTLPDTDPAAADGDRLALLLEAARALAQQDLGDRAATLSQDAGALASRLGVRTLVQWLLSDLPLPDALAPVASPAHKEVAGFQGLLQ</sequence>
<name>A0A1H0QFQ6_9BURK</name>
<dbReference type="AlphaFoldDB" id="A0A1H0QFQ6"/>
<reference evidence="2" key="1">
    <citation type="submission" date="2016-10" db="EMBL/GenBank/DDBJ databases">
        <authorList>
            <person name="Varghese N."/>
            <person name="Submissions S."/>
        </authorList>
    </citation>
    <scope>NUCLEOTIDE SEQUENCE [LARGE SCALE GENOMIC DNA]</scope>
    <source>
        <strain evidence="2">DSM 17101</strain>
    </source>
</reference>
<proteinExistence type="predicted"/>
<evidence type="ECO:0000313" key="1">
    <source>
        <dbReference type="EMBL" id="SDP15559.1"/>
    </source>
</evidence>
<protein>
    <submittedName>
        <fullName evidence="1">Uncharacterized protein</fullName>
    </submittedName>
</protein>
<dbReference type="EMBL" id="FNJL01000008">
    <property type="protein sequence ID" value="SDP15559.1"/>
    <property type="molecule type" value="Genomic_DNA"/>
</dbReference>
<gene>
    <name evidence="1" type="ORF">SAMN04489708_10864</name>
</gene>
<accession>A0A1H0QFQ6</accession>